<comment type="caution">
    <text evidence="1">The sequence shown here is derived from an EMBL/GenBank/DDBJ whole genome shotgun (WGS) entry which is preliminary data.</text>
</comment>
<dbReference type="OrthoDB" id="8445347at2"/>
<organism evidence="1 2">
    <name type="scientific">Primorskyibacter sedentarius</name>
    <dbReference type="NCBI Taxonomy" id="745311"/>
    <lineage>
        <taxon>Bacteria</taxon>
        <taxon>Pseudomonadati</taxon>
        <taxon>Pseudomonadota</taxon>
        <taxon>Alphaproteobacteria</taxon>
        <taxon>Rhodobacterales</taxon>
        <taxon>Roseobacteraceae</taxon>
        <taxon>Primorskyibacter</taxon>
    </lineage>
</organism>
<dbReference type="PROSITE" id="PS51257">
    <property type="entry name" value="PROKAR_LIPOPROTEIN"/>
    <property type="match status" value="1"/>
</dbReference>
<dbReference type="Gene3D" id="1.25.40.10">
    <property type="entry name" value="Tetratricopeptide repeat domain"/>
    <property type="match status" value="1"/>
</dbReference>
<dbReference type="RefSeq" id="WP_132245312.1">
    <property type="nucleotide sequence ID" value="NZ_SLZU01000008.1"/>
</dbReference>
<proteinExistence type="predicted"/>
<sequence>MTKFGNGRRGRPVLTGALITMMLAGVGCSMMDADQPRRDLPASVPDVASGGEIAAARTAFETGNFGFSARYFQQALETDPGNMEACLGLAASYDWLYRFDLADQAYGACRKIDDKNFLYYNNVGFSQLLRGELGKASVNFSQADALSPGHPVVQTNLKIVRDASDG</sequence>
<dbReference type="SUPFAM" id="SSF48452">
    <property type="entry name" value="TPR-like"/>
    <property type="match status" value="1"/>
</dbReference>
<evidence type="ECO:0000313" key="2">
    <source>
        <dbReference type="Proteomes" id="UP000295696"/>
    </source>
</evidence>
<evidence type="ECO:0000313" key="1">
    <source>
        <dbReference type="EMBL" id="TCS62741.1"/>
    </source>
</evidence>
<keyword evidence="2" id="KW-1185">Reference proteome</keyword>
<gene>
    <name evidence="1" type="ORF">EDD52_10835</name>
</gene>
<reference evidence="1 2" key="1">
    <citation type="submission" date="2019-03" db="EMBL/GenBank/DDBJ databases">
        <title>Genomic Encyclopedia of Type Strains, Phase IV (KMG-IV): sequencing the most valuable type-strain genomes for metagenomic binning, comparative biology and taxonomic classification.</title>
        <authorList>
            <person name="Goeker M."/>
        </authorList>
    </citation>
    <scope>NUCLEOTIDE SEQUENCE [LARGE SCALE GENOMIC DNA]</scope>
    <source>
        <strain evidence="1 2">DSM 104836</strain>
    </source>
</reference>
<protein>
    <submittedName>
        <fullName evidence="1">Uncharacterized protein</fullName>
    </submittedName>
</protein>
<dbReference type="Proteomes" id="UP000295696">
    <property type="component" value="Unassembled WGS sequence"/>
</dbReference>
<accession>A0A4V2UNP1</accession>
<dbReference type="AlphaFoldDB" id="A0A4V2UNP1"/>
<name>A0A4V2UNP1_9RHOB</name>
<dbReference type="InterPro" id="IPR011990">
    <property type="entry name" value="TPR-like_helical_dom_sf"/>
</dbReference>
<dbReference type="EMBL" id="SLZU01000008">
    <property type="protein sequence ID" value="TCS62741.1"/>
    <property type="molecule type" value="Genomic_DNA"/>
</dbReference>